<gene>
    <name evidence="7" type="ORF">BSP0115_LOCUS9869</name>
</gene>
<dbReference type="GO" id="GO:0031405">
    <property type="term" value="F:lipoic acid binding"/>
    <property type="evidence" value="ECO:0007669"/>
    <property type="project" value="TreeGrafter"/>
</dbReference>
<evidence type="ECO:0000256" key="5">
    <source>
        <dbReference type="ARBA" id="ARBA00023315"/>
    </source>
</evidence>
<dbReference type="FunFam" id="3.30.559.10:FF:000007">
    <property type="entry name" value="Dihydrolipoamide acetyltransferase component of pyruvate dehydrogenase complex"/>
    <property type="match status" value="1"/>
</dbReference>
<evidence type="ECO:0000256" key="4">
    <source>
        <dbReference type="ARBA" id="ARBA00022823"/>
    </source>
</evidence>
<evidence type="ECO:0000256" key="3">
    <source>
        <dbReference type="ARBA" id="ARBA00022679"/>
    </source>
</evidence>
<feature type="domain" description="2-oxoacid dehydrogenase acyltransferase catalytic" evidence="6">
    <location>
        <begin position="1"/>
        <end position="215"/>
    </location>
</feature>
<dbReference type="PANTHER" id="PTHR43178:SF5">
    <property type="entry name" value="LIPOAMIDE ACYLTRANSFERASE COMPONENT OF BRANCHED-CHAIN ALPHA-KETO ACID DEHYDROGENASE COMPLEX, MITOCHONDRIAL"/>
    <property type="match status" value="1"/>
</dbReference>
<proteinExistence type="inferred from homology"/>
<protein>
    <recommendedName>
        <fullName evidence="6">2-oxoacid dehydrogenase acyltransferase catalytic domain-containing protein</fullName>
    </recommendedName>
</protein>
<evidence type="ECO:0000259" key="6">
    <source>
        <dbReference type="Pfam" id="PF00198"/>
    </source>
</evidence>
<evidence type="ECO:0000256" key="2">
    <source>
        <dbReference type="ARBA" id="ARBA00007317"/>
    </source>
</evidence>
<dbReference type="Gene3D" id="3.30.559.10">
    <property type="entry name" value="Chloramphenicol acetyltransferase-like domain"/>
    <property type="match status" value="1"/>
</dbReference>
<comment type="similarity">
    <text evidence="2">Belongs to the 2-oxoacid dehydrogenase family.</text>
</comment>
<dbReference type="AlphaFoldDB" id="A0A7S1G990"/>
<keyword evidence="5" id="KW-0012">Acyltransferase</keyword>
<dbReference type="InterPro" id="IPR050743">
    <property type="entry name" value="2-oxoacid_DH_E2_comp"/>
</dbReference>
<keyword evidence="3" id="KW-0808">Transferase</keyword>
<comment type="cofactor">
    <cofactor evidence="1">
        <name>(R)-lipoate</name>
        <dbReference type="ChEBI" id="CHEBI:83088"/>
    </cofactor>
</comment>
<dbReference type="InterPro" id="IPR023213">
    <property type="entry name" value="CAT-like_dom_sf"/>
</dbReference>
<keyword evidence="4" id="KW-0450">Lipoyl</keyword>
<accession>A0A7S1G990</accession>
<dbReference type="Pfam" id="PF00198">
    <property type="entry name" value="2-oxoacid_dh"/>
    <property type="match status" value="1"/>
</dbReference>
<dbReference type="InterPro" id="IPR001078">
    <property type="entry name" value="2-oxoacid_DH_actylTfrase"/>
</dbReference>
<dbReference type="EMBL" id="HBFS01014680">
    <property type="protein sequence ID" value="CAD8916610.1"/>
    <property type="molecule type" value="Transcribed_RNA"/>
</dbReference>
<sequence>MVKSMTAAWTQPHFGFSDEVDVTELVRARAAVKAAVADQGIQVTFMPFFLKAASAALRHFPSLNAHVNADASEVIYRGRHHIGFAVDSPRGLIVPNVKDVQARSLLEVAQEISRLTALAAEGKLGEDDLTGGTFTISNVGNIGGTYTSPVLVPGTVAIGALGGIRRVPRFDEYDNVVPVSALNVSWSADHRVVDGATMARFHQKWIGYLQEPALLAAELR</sequence>
<reference evidence="7" key="1">
    <citation type="submission" date="2021-01" db="EMBL/GenBank/DDBJ databases">
        <authorList>
            <person name="Corre E."/>
            <person name="Pelletier E."/>
            <person name="Niang G."/>
            <person name="Scheremetjew M."/>
            <person name="Finn R."/>
            <person name="Kale V."/>
            <person name="Holt S."/>
            <person name="Cochrane G."/>
            <person name="Meng A."/>
            <person name="Brown T."/>
            <person name="Cohen L."/>
        </authorList>
    </citation>
    <scope>NUCLEOTIDE SEQUENCE</scope>
    <source>
        <strain evidence="7">Ms1</strain>
    </source>
</reference>
<dbReference type="PANTHER" id="PTHR43178">
    <property type="entry name" value="DIHYDROLIPOAMIDE ACETYLTRANSFERASE COMPONENT OF PYRUVATE DEHYDROGENASE COMPLEX"/>
    <property type="match status" value="1"/>
</dbReference>
<name>A0A7S1G990_9STRA</name>
<evidence type="ECO:0000313" key="7">
    <source>
        <dbReference type="EMBL" id="CAD8916610.1"/>
    </source>
</evidence>
<dbReference type="GO" id="GO:0016407">
    <property type="term" value="F:acetyltransferase activity"/>
    <property type="evidence" value="ECO:0007669"/>
    <property type="project" value="TreeGrafter"/>
</dbReference>
<organism evidence="7">
    <name type="scientific">Bicosoecida sp. CB-2014</name>
    <dbReference type="NCBI Taxonomy" id="1486930"/>
    <lineage>
        <taxon>Eukaryota</taxon>
        <taxon>Sar</taxon>
        <taxon>Stramenopiles</taxon>
        <taxon>Bigyra</taxon>
        <taxon>Opalozoa</taxon>
        <taxon>Bicosoecida</taxon>
    </lineage>
</organism>
<dbReference type="SUPFAM" id="SSF52777">
    <property type="entry name" value="CoA-dependent acyltransferases"/>
    <property type="match status" value="1"/>
</dbReference>
<evidence type="ECO:0000256" key="1">
    <source>
        <dbReference type="ARBA" id="ARBA00001938"/>
    </source>
</evidence>
<dbReference type="GO" id="GO:0005739">
    <property type="term" value="C:mitochondrion"/>
    <property type="evidence" value="ECO:0007669"/>
    <property type="project" value="TreeGrafter"/>
</dbReference>